<feature type="compositionally biased region" description="Low complexity" evidence="4">
    <location>
        <begin position="111"/>
        <end position="122"/>
    </location>
</feature>
<dbReference type="InterPro" id="IPR010618">
    <property type="entry name" value="RPF"/>
</dbReference>
<evidence type="ECO:0000256" key="2">
    <source>
        <dbReference type="ARBA" id="ARBA00022729"/>
    </source>
</evidence>
<evidence type="ECO:0000256" key="4">
    <source>
        <dbReference type="SAM" id="MobiDB-lite"/>
    </source>
</evidence>
<feature type="region of interest" description="Disordered" evidence="4">
    <location>
        <begin position="17"/>
        <end position="36"/>
    </location>
</feature>
<dbReference type="InterPro" id="IPR011098">
    <property type="entry name" value="G5_dom"/>
</dbReference>
<feature type="compositionally biased region" description="Basic residues" evidence="4">
    <location>
        <begin position="123"/>
        <end position="134"/>
    </location>
</feature>
<evidence type="ECO:0000313" key="7">
    <source>
        <dbReference type="Proteomes" id="UP000565089"/>
    </source>
</evidence>
<dbReference type="PANTHER" id="PTHR39160">
    <property type="entry name" value="CELL WALL-BINDING PROTEIN YOCH"/>
    <property type="match status" value="1"/>
</dbReference>
<dbReference type="InterPro" id="IPR007137">
    <property type="entry name" value="DUF348"/>
</dbReference>
<protein>
    <submittedName>
        <fullName evidence="6">Uncharacterized protein YabE (DUF348 family)</fullName>
    </submittedName>
</protein>
<keyword evidence="3" id="KW-0378">Hydrolase</keyword>
<evidence type="ECO:0000256" key="1">
    <source>
        <dbReference type="ARBA" id="ARBA00010830"/>
    </source>
</evidence>
<evidence type="ECO:0000313" key="6">
    <source>
        <dbReference type="EMBL" id="MBB4714653.1"/>
    </source>
</evidence>
<dbReference type="Proteomes" id="UP000565089">
    <property type="component" value="Unassembled WGS sequence"/>
</dbReference>
<comment type="caution">
    <text evidence="6">The sequence shown here is derived from an EMBL/GenBank/DDBJ whole genome shotgun (WGS) entry which is preliminary data.</text>
</comment>
<dbReference type="Pfam" id="PF03990">
    <property type="entry name" value="DUF348"/>
    <property type="match status" value="3"/>
</dbReference>
<keyword evidence="7" id="KW-1185">Reference proteome</keyword>
<dbReference type="GO" id="GO:0016787">
    <property type="term" value="F:hydrolase activity"/>
    <property type="evidence" value="ECO:0007669"/>
    <property type="project" value="UniProtKB-KW"/>
</dbReference>
<reference evidence="6 7" key="1">
    <citation type="submission" date="2020-08" db="EMBL/GenBank/DDBJ databases">
        <title>Sequencing the genomes of 1000 actinobacteria strains.</title>
        <authorList>
            <person name="Klenk H.-P."/>
        </authorList>
    </citation>
    <scope>NUCLEOTIDE SEQUENCE [LARGE SCALE GENOMIC DNA]</scope>
    <source>
        <strain evidence="6 7">DSM 40483</strain>
    </source>
</reference>
<evidence type="ECO:0000259" key="5">
    <source>
        <dbReference type="PROSITE" id="PS51109"/>
    </source>
</evidence>
<keyword evidence="2" id="KW-0732">Signal</keyword>
<dbReference type="Pfam" id="PF06737">
    <property type="entry name" value="Transglycosylas"/>
    <property type="match status" value="1"/>
</dbReference>
<dbReference type="Gene3D" id="2.20.230.10">
    <property type="entry name" value="Resuscitation-promoting factor rpfb"/>
    <property type="match status" value="1"/>
</dbReference>
<dbReference type="RefSeq" id="WP_184910334.1">
    <property type="nucleotide sequence ID" value="NZ_JACHMS010000001.1"/>
</dbReference>
<dbReference type="PROSITE" id="PS51109">
    <property type="entry name" value="G5"/>
    <property type="match status" value="1"/>
</dbReference>
<dbReference type="PANTHER" id="PTHR39160:SF4">
    <property type="entry name" value="RESUSCITATION-PROMOTING FACTOR RPFB"/>
    <property type="match status" value="1"/>
</dbReference>
<dbReference type="SMART" id="SM01208">
    <property type="entry name" value="G5"/>
    <property type="match status" value="1"/>
</dbReference>
<dbReference type="InterPro" id="IPR023346">
    <property type="entry name" value="Lysozyme-like_dom_sf"/>
</dbReference>
<evidence type="ECO:0000256" key="3">
    <source>
        <dbReference type="ARBA" id="ARBA00022801"/>
    </source>
</evidence>
<accession>A0A7W7DPN2</accession>
<dbReference type="SUPFAM" id="SSF53955">
    <property type="entry name" value="Lysozyme-like"/>
    <property type="match status" value="1"/>
</dbReference>
<feature type="domain" description="G5" evidence="5">
    <location>
        <begin position="336"/>
        <end position="416"/>
    </location>
</feature>
<dbReference type="InterPro" id="IPR051933">
    <property type="entry name" value="Resuscitation_pf_RpfB"/>
</dbReference>
<feature type="region of interest" description="Disordered" evidence="4">
    <location>
        <begin position="77"/>
        <end position="142"/>
    </location>
</feature>
<dbReference type="GeneID" id="95796507"/>
<comment type="similarity">
    <text evidence="1">Belongs to the transglycosylase family. Rpf subfamily.</text>
</comment>
<gene>
    <name evidence="6" type="ORF">BJ965_004535</name>
</gene>
<sequence length="503" mass="54335">MSNARYETYETYGPAYADPVYGGFDGPPAGLHGAETLAHRTPGAPGAYEDTYRPAYEAPTLPAYEAPTLPAHEMPTLPAYEAPTLPGLPRQGAPDGEPAPGLAGYSDPGTGARAGSRAAARNGSHRRSARRRKARYAERPDSPMRRLLPQALVVAFLAGGTTAFVAEDKAIELNVDGETRTLHTFADDVTELLTEEGVEIGAHDVVAPGPGTEISSGDEVTVHYARPVRLTLDGHRRELWTTAHTVEGALRQLGVRQEGAYVSTSRSRRIGREGLALDVRTERTVTIMADGRARTVRTNAATVREAVAEAGITLHGQDTTSVPQGSFPRDGQTVTVLRITGGKEVREEPIPFQVRRTEDPTLFRGTEVVERAGEPGLRRITFFLRTVNGVRQKPRRISSEVVREPRAQVVKVGTKQRPASVRGADHLDWQGLAACESGGRPDAVDSSGTYGGLYQFDTRTWQALGGTGRPQDAPAAEQTYRAKKLYVRRGASPWPHCGGRLRG</sequence>
<organism evidence="6 7">
    <name type="scientific">Streptomyces luteogriseus</name>
    <dbReference type="NCBI Taxonomy" id="68233"/>
    <lineage>
        <taxon>Bacteria</taxon>
        <taxon>Bacillati</taxon>
        <taxon>Actinomycetota</taxon>
        <taxon>Actinomycetes</taxon>
        <taxon>Kitasatosporales</taxon>
        <taxon>Streptomycetaceae</taxon>
        <taxon>Streptomyces</taxon>
    </lineage>
</organism>
<dbReference type="CDD" id="cd13925">
    <property type="entry name" value="RPF"/>
    <property type="match status" value="1"/>
</dbReference>
<dbReference type="EMBL" id="JACHMS010000001">
    <property type="protein sequence ID" value="MBB4714653.1"/>
    <property type="molecule type" value="Genomic_DNA"/>
</dbReference>
<dbReference type="Gene3D" id="1.10.530.10">
    <property type="match status" value="1"/>
</dbReference>
<dbReference type="AlphaFoldDB" id="A0A7W7DPN2"/>
<proteinExistence type="inferred from homology"/>
<dbReference type="Pfam" id="PF07501">
    <property type="entry name" value="G5"/>
    <property type="match status" value="1"/>
</dbReference>
<name>A0A7W7DPN2_9ACTN</name>